<feature type="transmembrane region" description="Helical" evidence="6">
    <location>
        <begin position="243"/>
        <end position="263"/>
    </location>
</feature>
<dbReference type="PROSITE" id="PS50850">
    <property type="entry name" value="MFS"/>
    <property type="match status" value="1"/>
</dbReference>
<dbReference type="Proteomes" id="UP001321475">
    <property type="component" value="Chromosome"/>
</dbReference>
<evidence type="ECO:0000313" key="8">
    <source>
        <dbReference type="EMBL" id="BDZ43288.1"/>
    </source>
</evidence>
<keyword evidence="4 6" id="KW-0472">Membrane</keyword>
<keyword evidence="3 6" id="KW-1133">Transmembrane helix</keyword>
<dbReference type="SUPFAM" id="SSF103473">
    <property type="entry name" value="MFS general substrate transporter"/>
    <property type="match status" value="1"/>
</dbReference>
<comment type="subcellular location">
    <subcellularLocation>
        <location evidence="1">Cell membrane</location>
        <topology evidence="1">Multi-pass membrane protein</topology>
    </subcellularLocation>
</comment>
<accession>A0ABN6XED7</accession>
<feature type="transmembrane region" description="Helical" evidence="6">
    <location>
        <begin position="363"/>
        <end position="381"/>
    </location>
</feature>
<evidence type="ECO:0000256" key="4">
    <source>
        <dbReference type="ARBA" id="ARBA00023136"/>
    </source>
</evidence>
<feature type="domain" description="Major facilitator superfamily (MFS) profile" evidence="7">
    <location>
        <begin position="203"/>
        <end position="396"/>
    </location>
</feature>
<proteinExistence type="predicted"/>
<dbReference type="PANTHER" id="PTHR23542">
    <property type="match status" value="1"/>
</dbReference>
<keyword evidence="2 6" id="KW-0812">Transmembrane</keyword>
<evidence type="ECO:0000313" key="9">
    <source>
        <dbReference type="Proteomes" id="UP001321475"/>
    </source>
</evidence>
<reference evidence="9" key="1">
    <citation type="journal article" date="2019" name="Int. J. Syst. Evol. Microbiol.">
        <title>The Global Catalogue of Microorganisms (GCM) 10K type strain sequencing project: providing services to taxonomists for standard genome sequencing and annotation.</title>
        <authorList>
            <consortium name="The Broad Institute Genomics Platform"/>
            <consortium name="The Broad Institute Genome Sequencing Center for Infectious Disease"/>
            <person name="Wu L."/>
            <person name="Ma J."/>
        </authorList>
    </citation>
    <scope>NUCLEOTIDE SEQUENCE [LARGE SCALE GENOMIC DNA]</scope>
    <source>
        <strain evidence="9">NBRC 108565</strain>
    </source>
</reference>
<evidence type="ECO:0000256" key="6">
    <source>
        <dbReference type="SAM" id="Phobius"/>
    </source>
</evidence>
<dbReference type="RefSeq" id="WP_286217569.1">
    <property type="nucleotide sequence ID" value="NZ_AP027729.1"/>
</dbReference>
<sequence length="396" mass="38513">MLTIGTLLLVSHTTGSLAVAGLVSGAGAIGTAVGGPTQGSLADRFGQRPVLLVVVPVQALALVGLVAGATAGLPTAALVALSALTGALAPQVGPLARGRWLGLTDDAPRVRAASMSYESTADEISFVAGPALVGIVSAALSPQVALVGAACVSLVFGLAFALHPTASPARTVEPAAATRSGTATTGSPSRATPSGTDGHGFLGLLLRVAAPVTGMLGMGMLFGGTQTAVSAFVRDAGSPDQAGVVYATMALSSAVTALCVILLPARWTLRSRWIAFSAGLLLTTSGMLVTVLAGAGTAGLVVAMLATGLFVGPIMVTIFSVGGEAAPVARSGATMTALASASVVGIAIGSSVGGALAESAGTVPAFAVPVAAALVLLVAGVSSTSHRDPWAEPVPR</sequence>
<feature type="transmembrane region" description="Helical" evidence="6">
    <location>
        <begin position="333"/>
        <end position="357"/>
    </location>
</feature>
<feature type="transmembrane region" description="Helical" evidence="6">
    <location>
        <begin position="204"/>
        <end position="223"/>
    </location>
</feature>
<dbReference type="InterPro" id="IPR020846">
    <property type="entry name" value="MFS_dom"/>
</dbReference>
<dbReference type="Gene3D" id="1.20.1250.20">
    <property type="entry name" value="MFS general substrate transporter like domains"/>
    <property type="match status" value="2"/>
</dbReference>
<feature type="region of interest" description="Disordered" evidence="5">
    <location>
        <begin position="171"/>
        <end position="195"/>
    </location>
</feature>
<dbReference type="EMBL" id="AP027729">
    <property type="protein sequence ID" value="BDZ43288.1"/>
    <property type="molecule type" value="Genomic_DNA"/>
</dbReference>
<organism evidence="8 9">
    <name type="scientific">Paraoerskovia sediminicola</name>
    <dbReference type="NCBI Taxonomy" id="1138587"/>
    <lineage>
        <taxon>Bacteria</taxon>
        <taxon>Bacillati</taxon>
        <taxon>Actinomycetota</taxon>
        <taxon>Actinomycetes</taxon>
        <taxon>Micrococcales</taxon>
        <taxon>Cellulomonadaceae</taxon>
        <taxon>Paraoerskovia</taxon>
    </lineage>
</organism>
<protein>
    <submittedName>
        <fullName evidence="8">MFS transporter</fullName>
    </submittedName>
</protein>
<evidence type="ECO:0000259" key="7">
    <source>
        <dbReference type="PROSITE" id="PS50850"/>
    </source>
</evidence>
<dbReference type="InterPro" id="IPR011701">
    <property type="entry name" value="MFS"/>
</dbReference>
<dbReference type="InterPro" id="IPR036259">
    <property type="entry name" value="MFS_trans_sf"/>
</dbReference>
<evidence type="ECO:0000256" key="1">
    <source>
        <dbReference type="ARBA" id="ARBA00004651"/>
    </source>
</evidence>
<feature type="transmembrane region" description="Helical" evidence="6">
    <location>
        <begin position="301"/>
        <end position="321"/>
    </location>
</feature>
<dbReference type="Pfam" id="PF07690">
    <property type="entry name" value="MFS_1"/>
    <property type="match status" value="1"/>
</dbReference>
<name>A0ABN6XED7_9CELL</name>
<feature type="transmembrane region" description="Helical" evidence="6">
    <location>
        <begin position="144"/>
        <end position="162"/>
    </location>
</feature>
<keyword evidence="9" id="KW-1185">Reference proteome</keyword>
<evidence type="ECO:0000256" key="2">
    <source>
        <dbReference type="ARBA" id="ARBA00022692"/>
    </source>
</evidence>
<evidence type="ECO:0000256" key="5">
    <source>
        <dbReference type="SAM" id="MobiDB-lite"/>
    </source>
</evidence>
<feature type="compositionally biased region" description="Low complexity" evidence="5">
    <location>
        <begin position="174"/>
        <end position="195"/>
    </location>
</feature>
<feature type="transmembrane region" description="Helical" evidence="6">
    <location>
        <begin position="275"/>
        <end position="295"/>
    </location>
</feature>
<gene>
    <name evidence="8" type="ORF">GCM10025865_25870</name>
</gene>
<feature type="transmembrane region" description="Helical" evidence="6">
    <location>
        <begin position="49"/>
        <end position="69"/>
    </location>
</feature>
<evidence type="ECO:0000256" key="3">
    <source>
        <dbReference type="ARBA" id="ARBA00022989"/>
    </source>
</evidence>
<dbReference type="PANTHER" id="PTHR23542:SF1">
    <property type="entry name" value="MAJOR FACILITATOR SUPERFAMILY (MFS) PROFILE DOMAIN-CONTAINING PROTEIN"/>
    <property type="match status" value="1"/>
</dbReference>